<feature type="domain" description="Helicase C-terminal" evidence="4">
    <location>
        <begin position="483"/>
        <end position="648"/>
    </location>
</feature>
<sequence>MSKSNYVDLTVNGRLFPSWVLLNFKKYKLPEIFRKPGEDPCSVKTKNGLRLYQEFLARYLSYKSPYRDILIYHGLGSGKTVTAINIYNVLFNYTPNWNVYILIKASLRDDPWLKDLKGWLSTDEKALRFENIKFVHYDSPFADKDFIELIKKSDSSKQSMYIIDEMHNFIKNVYNNISTKQGKRAHVIYDYIQQEKKENDSTRIILISATPAVNNPYEIALTFNLLRPGTFPESESIFNQMYISGANFQSLNEDYKNMFQRRIMGLVSYYIGATPDLYAEKISHFKDIVMGKYFEEVYNYFENIEEQREKMQRKFSRGKVGNQQSTYSAYTRQACNFVFPPITGKINGETRPRPGNFKLSDKESATLDEGKSDKKKEAIKDKTAKNAYLEAIAKFMTALRTYWNNMEEQDKKNKRTLRDDIKIYIQQYKGKFDAFLKGEKKKSTLFDSMYECSPKMINIGFRSIKSKGPVLAYSNYVLMEGLEILKLYLDYMGFVNFANDKEISLDNLEKDGKHDNYRYVEYHGGITDKSLRTKNKKIFNLSQNKYGKIIKIIMISPAGSEGINLANVRQVHIMEPFWNEVRIEQIIGRAIRQCSHKDLPMDERKVDVYRYKMIKNEKKNSTDEKMEEIARRKNNLIQSFLEAVRQVAVDCGLFKTHNMLGMEYKCFQFNESSLFDKQIGPAYKKDEFYDKKIDNGTNSLNSEWQKIKVRKILAVKRLDDGSYTKPQEFWFFDETGVVYDYDMHYQIGRVDFDDNDQPVKLDNETYIIGEVIPIPILSF</sequence>
<dbReference type="Gene3D" id="3.40.50.300">
    <property type="entry name" value="P-loop containing nucleotide triphosphate hydrolases"/>
    <property type="match status" value="1"/>
</dbReference>
<name>A0A5E8CI30_9ZZZZ</name>
<dbReference type="GO" id="GO:0005524">
    <property type="term" value="F:ATP binding"/>
    <property type="evidence" value="ECO:0007669"/>
    <property type="project" value="InterPro"/>
</dbReference>
<proteinExistence type="predicted"/>
<dbReference type="InterPro" id="IPR014001">
    <property type="entry name" value="Helicase_ATP-bd"/>
</dbReference>
<dbReference type="AlphaFoldDB" id="A0A5E8CI30"/>
<dbReference type="PANTHER" id="PTHR45766">
    <property type="entry name" value="DNA ANNEALING HELICASE AND ENDONUCLEASE ZRANB3 FAMILY MEMBER"/>
    <property type="match status" value="1"/>
</dbReference>
<dbReference type="SMART" id="SM00490">
    <property type="entry name" value="HELICc"/>
    <property type="match status" value="1"/>
</dbReference>
<dbReference type="InterPro" id="IPR006935">
    <property type="entry name" value="Helicase/UvrB_N"/>
</dbReference>
<evidence type="ECO:0008006" key="6">
    <source>
        <dbReference type="Google" id="ProtNLM"/>
    </source>
</evidence>
<dbReference type="GO" id="GO:0043596">
    <property type="term" value="C:nuclear replication fork"/>
    <property type="evidence" value="ECO:0007669"/>
    <property type="project" value="TreeGrafter"/>
</dbReference>
<dbReference type="GO" id="GO:0031297">
    <property type="term" value="P:replication fork processing"/>
    <property type="evidence" value="ECO:0007669"/>
    <property type="project" value="TreeGrafter"/>
</dbReference>
<dbReference type="EMBL" id="CABVLZ010000002">
    <property type="protein sequence ID" value="VVU94736.1"/>
    <property type="molecule type" value="Genomic_DNA"/>
</dbReference>
<dbReference type="PROSITE" id="PS51192">
    <property type="entry name" value="HELICASE_ATP_BIND_1"/>
    <property type="match status" value="1"/>
</dbReference>
<protein>
    <recommendedName>
        <fullName evidence="6">Type III restriction enzyme, res subunit</fullName>
    </recommendedName>
</protein>
<dbReference type="SUPFAM" id="SSF52540">
    <property type="entry name" value="P-loop containing nucleoside triphosphate hydrolases"/>
    <property type="match status" value="2"/>
</dbReference>
<gene>
    <name evidence="5" type="ORF">CPAV1605_461</name>
</gene>
<dbReference type="Gene3D" id="3.40.50.10810">
    <property type="entry name" value="Tandem AAA-ATPase domain"/>
    <property type="match status" value="1"/>
</dbReference>
<dbReference type="InterPro" id="IPR027417">
    <property type="entry name" value="P-loop_NTPase"/>
</dbReference>
<reference evidence="5" key="1">
    <citation type="submission" date="2019-09" db="EMBL/GenBank/DDBJ databases">
        <authorList>
            <person name="Needham M D."/>
        </authorList>
    </citation>
    <scope>NUCLEOTIDE SEQUENCE</scope>
</reference>
<dbReference type="PROSITE" id="PS51194">
    <property type="entry name" value="HELICASE_CTER"/>
    <property type="match status" value="1"/>
</dbReference>
<dbReference type="PANTHER" id="PTHR45766:SF6">
    <property type="entry name" value="SWI_SNF-RELATED MATRIX-ASSOCIATED ACTIN-DEPENDENT REGULATOR OF CHROMATIN SUBFAMILY A-LIKE PROTEIN 1"/>
    <property type="match status" value="1"/>
</dbReference>
<dbReference type="GO" id="GO:0003677">
    <property type="term" value="F:DNA binding"/>
    <property type="evidence" value="ECO:0007669"/>
    <property type="project" value="InterPro"/>
</dbReference>
<evidence type="ECO:0000256" key="2">
    <source>
        <dbReference type="SAM" id="MobiDB-lite"/>
    </source>
</evidence>
<organism evidence="5">
    <name type="scientific">seawater metagenome</name>
    <dbReference type="NCBI Taxonomy" id="1561972"/>
    <lineage>
        <taxon>unclassified sequences</taxon>
        <taxon>metagenomes</taxon>
        <taxon>ecological metagenomes</taxon>
    </lineage>
</organism>
<dbReference type="Pfam" id="PF04851">
    <property type="entry name" value="ResIII"/>
    <property type="match status" value="1"/>
</dbReference>
<accession>A0A5E8CI30</accession>
<evidence type="ECO:0000256" key="1">
    <source>
        <dbReference type="ARBA" id="ARBA00022801"/>
    </source>
</evidence>
<dbReference type="Pfam" id="PF00271">
    <property type="entry name" value="Helicase_C"/>
    <property type="match status" value="1"/>
</dbReference>
<evidence type="ECO:0000259" key="4">
    <source>
        <dbReference type="PROSITE" id="PS51194"/>
    </source>
</evidence>
<feature type="compositionally biased region" description="Basic and acidic residues" evidence="2">
    <location>
        <begin position="359"/>
        <end position="376"/>
    </location>
</feature>
<dbReference type="InterPro" id="IPR038718">
    <property type="entry name" value="SNF2-like_sf"/>
</dbReference>
<evidence type="ECO:0000259" key="3">
    <source>
        <dbReference type="PROSITE" id="PS51192"/>
    </source>
</evidence>
<evidence type="ECO:0000313" key="5">
    <source>
        <dbReference type="EMBL" id="VVU94736.1"/>
    </source>
</evidence>
<keyword evidence="1" id="KW-0378">Hydrolase</keyword>
<dbReference type="InterPro" id="IPR001650">
    <property type="entry name" value="Helicase_C-like"/>
</dbReference>
<feature type="domain" description="Helicase ATP-binding" evidence="3">
    <location>
        <begin position="60"/>
        <end position="229"/>
    </location>
</feature>
<dbReference type="GO" id="GO:0006281">
    <property type="term" value="P:DNA repair"/>
    <property type="evidence" value="ECO:0007669"/>
    <property type="project" value="TreeGrafter"/>
</dbReference>
<dbReference type="GO" id="GO:0016787">
    <property type="term" value="F:hydrolase activity"/>
    <property type="evidence" value="ECO:0007669"/>
    <property type="project" value="UniProtKB-KW"/>
</dbReference>
<feature type="region of interest" description="Disordered" evidence="2">
    <location>
        <begin position="347"/>
        <end position="376"/>
    </location>
</feature>